<dbReference type="EMBL" id="JAJTTC010000001">
    <property type="protein sequence ID" value="MCF0060128.1"/>
    <property type="molecule type" value="Genomic_DNA"/>
</dbReference>
<dbReference type="Pfam" id="PF04860">
    <property type="entry name" value="Phage_portal"/>
    <property type="match status" value="1"/>
</dbReference>
<dbReference type="NCBIfam" id="TIGR01537">
    <property type="entry name" value="portal_HK97"/>
    <property type="match status" value="1"/>
</dbReference>
<accession>A0A9X1PG72</accession>
<dbReference type="AlphaFoldDB" id="A0A9X1PG72"/>
<reference evidence="1" key="1">
    <citation type="submission" date="2021-12" db="EMBL/GenBank/DDBJ databases">
        <title>Novel species in genus Dyadobacter.</title>
        <authorList>
            <person name="Ma C."/>
        </authorList>
    </citation>
    <scope>NUCLEOTIDE SEQUENCE</scope>
    <source>
        <strain evidence="1">LJ419</strain>
    </source>
</reference>
<proteinExistence type="predicted"/>
<dbReference type="InterPro" id="IPR006944">
    <property type="entry name" value="Phage/GTA_portal"/>
</dbReference>
<comment type="caution">
    <text evidence="1">The sequence shown here is derived from an EMBL/GenBank/DDBJ whole genome shotgun (WGS) entry which is preliminary data.</text>
</comment>
<gene>
    <name evidence="1" type="ORF">LXM26_01380</name>
</gene>
<protein>
    <submittedName>
        <fullName evidence="1">Phage portal protein</fullName>
    </submittedName>
</protein>
<sequence length="439" mass="48866">MANWLSNLIGRSTFVPTPAISIVPIAEERSVLASVADDGDVFLKKLGLEHLRAHVTAKNAMGLATFYGCVKFISNQIASLPYNVYRSELGQGAMKQSKHPLNYVLETRFNKNMAPLVAKRAMLLNCLVHGWSVAEIKRNRARHTIEIQPYPCSQVYILHDRESDSYFFDIPHLNKKLSQDDVIFLKDLDFDGATGGSIISWQHQTIEIDLTAKEFAAKFFRNGTFMGGIIENPAMANAKTEEVAKGIKSQVVKAFDNGDGIAVFAPGVKFHPIGLSPADSRLLEIFEMSDKDIAKMFNLSLSMIGDTEVQSSWGSGVEQMYTILTNSVLVPIARQIEEEVDYKCFRGDDLQNGYYTKHNFKGLLRGDWKTQSEHLQRMVTSGIYTPDEARYYDDMGPLPKGTGNRAYMNGTMTPLELIDEVKTSKRNGNKGASAGVQRG</sequence>
<evidence type="ECO:0000313" key="2">
    <source>
        <dbReference type="Proteomes" id="UP001139000"/>
    </source>
</evidence>
<dbReference type="InterPro" id="IPR006427">
    <property type="entry name" value="Portal_HK97"/>
</dbReference>
<organism evidence="1 2">
    <name type="scientific">Dyadobacter chenwenxiniae</name>
    <dbReference type="NCBI Taxonomy" id="2906456"/>
    <lineage>
        <taxon>Bacteria</taxon>
        <taxon>Pseudomonadati</taxon>
        <taxon>Bacteroidota</taxon>
        <taxon>Cytophagia</taxon>
        <taxon>Cytophagales</taxon>
        <taxon>Spirosomataceae</taxon>
        <taxon>Dyadobacter</taxon>
    </lineage>
</organism>
<keyword evidence="2" id="KW-1185">Reference proteome</keyword>
<evidence type="ECO:0000313" key="1">
    <source>
        <dbReference type="EMBL" id="MCF0060128.1"/>
    </source>
</evidence>
<name>A0A9X1PG72_9BACT</name>
<dbReference type="Proteomes" id="UP001139000">
    <property type="component" value="Unassembled WGS sequence"/>
</dbReference>
<dbReference type="RefSeq" id="WP_234652657.1">
    <property type="nucleotide sequence ID" value="NZ_CP094997.1"/>
</dbReference>